<reference evidence="8 9" key="1">
    <citation type="journal article" date="2020" name="Mol. Biol. Evol.">
        <title>Distinct Expression and Methylation Patterns for Genes with Different Fates following a Single Whole-Genome Duplication in Flowering Plants.</title>
        <authorList>
            <person name="Shi T."/>
            <person name="Rahmani R.S."/>
            <person name="Gugger P.F."/>
            <person name="Wang M."/>
            <person name="Li H."/>
            <person name="Zhang Y."/>
            <person name="Li Z."/>
            <person name="Wang Q."/>
            <person name="Van de Peer Y."/>
            <person name="Marchal K."/>
            <person name="Chen J."/>
        </authorList>
    </citation>
    <scope>NUCLEOTIDE SEQUENCE [LARGE SCALE GENOMIC DNA]</scope>
    <source>
        <tissue evidence="8">Leaf</tissue>
    </source>
</reference>
<evidence type="ECO:0000256" key="3">
    <source>
        <dbReference type="ARBA" id="ARBA00022679"/>
    </source>
</evidence>
<evidence type="ECO:0000256" key="5">
    <source>
        <dbReference type="ARBA" id="ARBA00022771"/>
    </source>
</evidence>
<dbReference type="EC" id="2.3.2.27" evidence="2"/>
<sequence>MINTGIWRLDVDNMTYEELLELGGKIGYVNTSLREDEIFHCLRKLSTPLWRICNHIFPLKQIGNVAFVKKNM</sequence>
<dbReference type="EMBL" id="DUZY01000001">
    <property type="protein sequence ID" value="DAD18113.1"/>
    <property type="molecule type" value="Genomic_DNA"/>
</dbReference>
<dbReference type="PANTHER" id="PTHR22937:SF122">
    <property type="entry name" value="RING-TYPE E3 UBIQUITIN TRANSFERASE"/>
    <property type="match status" value="1"/>
</dbReference>
<evidence type="ECO:0000256" key="7">
    <source>
        <dbReference type="ARBA" id="ARBA00022833"/>
    </source>
</evidence>
<accession>A0A822XEP3</accession>
<comment type="caution">
    <text evidence="8">The sequence shown here is derived from an EMBL/GenBank/DDBJ whole genome shotgun (WGS) entry which is preliminary data.</text>
</comment>
<keyword evidence="3" id="KW-0808">Transferase</keyword>
<proteinExistence type="predicted"/>
<organism evidence="8 9">
    <name type="scientific">Nelumbo nucifera</name>
    <name type="common">Sacred lotus</name>
    <dbReference type="NCBI Taxonomy" id="4432"/>
    <lineage>
        <taxon>Eukaryota</taxon>
        <taxon>Viridiplantae</taxon>
        <taxon>Streptophyta</taxon>
        <taxon>Embryophyta</taxon>
        <taxon>Tracheophyta</taxon>
        <taxon>Spermatophyta</taxon>
        <taxon>Magnoliopsida</taxon>
        <taxon>Proteales</taxon>
        <taxon>Nelumbonaceae</taxon>
        <taxon>Nelumbo</taxon>
    </lineage>
</organism>
<evidence type="ECO:0000256" key="6">
    <source>
        <dbReference type="ARBA" id="ARBA00022786"/>
    </source>
</evidence>
<keyword evidence="4" id="KW-0479">Metal-binding</keyword>
<protein>
    <recommendedName>
        <fullName evidence="2">RING-type E3 ubiquitin transferase</fullName>
        <ecNumber evidence="2">2.3.2.27</ecNumber>
    </recommendedName>
</protein>
<evidence type="ECO:0000256" key="2">
    <source>
        <dbReference type="ARBA" id="ARBA00012483"/>
    </source>
</evidence>
<dbReference type="AlphaFoldDB" id="A0A822XEP3"/>
<keyword evidence="6" id="KW-0833">Ubl conjugation pathway</keyword>
<dbReference type="GO" id="GO:0061630">
    <property type="term" value="F:ubiquitin protein ligase activity"/>
    <property type="evidence" value="ECO:0007669"/>
    <property type="project" value="UniProtKB-EC"/>
</dbReference>
<dbReference type="GO" id="GO:0008270">
    <property type="term" value="F:zinc ion binding"/>
    <property type="evidence" value="ECO:0007669"/>
    <property type="project" value="UniProtKB-KW"/>
</dbReference>
<name>A0A822XEP3_NELNU</name>
<evidence type="ECO:0000256" key="4">
    <source>
        <dbReference type="ARBA" id="ARBA00022723"/>
    </source>
</evidence>
<evidence type="ECO:0000313" key="8">
    <source>
        <dbReference type="EMBL" id="DAD18113.1"/>
    </source>
</evidence>
<comment type="catalytic activity">
    <reaction evidence="1">
        <text>S-ubiquitinyl-[E2 ubiquitin-conjugating enzyme]-L-cysteine + [acceptor protein]-L-lysine = [E2 ubiquitin-conjugating enzyme]-L-cysteine + N(6)-ubiquitinyl-[acceptor protein]-L-lysine.</text>
        <dbReference type="EC" id="2.3.2.27"/>
    </reaction>
</comment>
<keyword evidence="9" id="KW-1185">Reference proteome</keyword>
<keyword evidence="5" id="KW-0863">Zinc-finger</keyword>
<evidence type="ECO:0000256" key="1">
    <source>
        <dbReference type="ARBA" id="ARBA00000900"/>
    </source>
</evidence>
<keyword evidence="7" id="KW-0862">Zinc</keyword>
<dbReference type="InterPro" id="IPR045191">
    <property type="entry name" value="MBR1/2-like"/>
</dbReference>
<dbReference type="Proteomes" id="UP000607653">
    <property type="component" value="Unassembled WGS sequence"/>
</dbReference>
<gene>
    <name evidence="8" type="ORF">HUJ06_019576</name>
</gene>
<evidence type="ECO:0000313" key="9">
    <source>
        <dbReference type="Proteomes" id="UP000607653"/>
    </source>
</evidence>
<dbReference type="PANTHER" id="PTHR22937">
    <property type="entry name" value="E3 UBIQUITIN-PROTEIN LIGASE RNF165"/>
    <property type="match status" value="1"/>
</dbReference>